<evidence type="ECO:0000256" key="4">
    <source>
        <dbReference type="ARBA" id="ARBA00023002"/>
    </source>
</evidence>
<dbReference type="RefSeq" id="WP_237246395.1">
    <property type="nucleotide sequence ID" value="NZ_AP023423.1"/>
</dbReference>
<dbReference type="PRINTS" id="PR00081">
    <property type="entry name" value="GDHRDH"/>
</dbReference>
<comment type="subcellular location">
    <subcellularLocation>
        <location evidence="1">Peroxisome</location>
    </subcellularLocation>
</comment>
<evidence type="ECO:0000256" key="3">
    <source>
        <dbReference type="ARBA" id="ARBA00022857"/>
    </source>
</evidence>
<comment type="similarity">
    <text evidence="2">Belongs to the short-chain dehydrogenases/reductases (SDR) family.</text>
</comment>
<keyword evidence="7" id="KW-1185">Reference proteome</keyword>
<dbReference type="PANTHER" id="PTHR42808:SF3">
    <property type="entry name" value="HYDROXYSTEROID DEHYDROGENASE-LIKE PROTEIN 2"/>
    <property type="match status" value="1"/>
</dbReference>
<proteinExistence type="inferred from homology"/>
<gene>
    <name evidence="6" type="ORF">MIZ01_1631</name>
</gene>
<name>A0AAN2BZ46_9PROT</name>
<evidence type="ECO:0000313" key="6">
    <source>
        <dbReference type="EMBL" id="BCK87834.1"/>
    </source>
</evidence>
<dbReference type="SUPFAM" id="SSF51735">
    <property type="entry name" value="NAD(P)-binding Rossmann-fold domains"/>
    <property type="match status" value="1"/>
</dbReference>
<dbReference type="EMBL" id="AP023423">
    <property type="protein sequence ID" value="BCK87834.1"/>
    <property type="molecule type" value="Genomic_DNA"/>
</dbReference>
<evidence type="ECO:0000256" key="5">
    <source>
        <dbReference type="ARBA" id="ARBA00023140"/>
    </source>
</evidence>
<dbReference type="Gene3D" id="3.40.50.720">
    <property type="entry name" value="NAD(P)-binding Rossmann-like Domain"/>
    <property type="match status" value="1"/>
</dbReference>
<organism evidence="6 7">
    <name type="scientific">Sideroxyarcus emersonii</name>
    <dbReference type="NCBI Taxonomy" id="2764705"/>
    <lineage>
        <taxon>Bacteria</taxon>
        <taxon>Pseudomonadati</taxon>
        <taxon>Pseudomonadota</taxon>
        <taxon>Betaproteobacteria</taxon>
        <taxon>Nitrosomonadales</taxon>
        <taxon>Gallionellaceae</taxon>
        <taxon>Sideroxyarcus</taxon>
    </lineage>
</organism>
<dbReference type="AlphaFoldDB" id="A0AAN2BZ46"/>
<dbReference type="PANTHER" id="PTHR42808">
    <property type="entry name" value="HYDROXYSTEROID DEHYDROGENASE-LIKE PROTEIN 2"/>
    <property type="match status" value="1"/>
</dbReference>
<dbReference type="InterPro" id="IPR036291">
    <property type="entry name" value="NAD(P)-bd_dom_sf"/>
</dbReference>
<dbReference type="Pfam" id="PF00106">
    <property type="entry name" value="adh_short"/>
    <property type="match status" value="1"/>
</dbReference>
<accession>A0AAN2BZ46</accession>
<protein>
    <submittedName>
        <fullName evidence="6">NAD-dependent oxidoreductase</fullName>
    </submittedName>
</protein>
<reference evidence="6 7" key="1">
    <citation type="journal article" date="2022" name="Int. J. Syst. Evol. Microbiol.">
        <title>&lt;i&gt;Sideroxyarcus emersonii&lt;/i&gt; gen. nov. sp. nov., a neutrophilic, microaerobic iron- and thiosulfate-oxidizing bacterium isolated from iron-rich wetland sediment.</title>
        <authorList>
            <person name="Kato S."/>
            <person name="Itoh T."/>
            <person name="Iino T."/>
            <person name="Ohkuma M."/>
        </authorList>
    </citation>
    <scope>NUCLEOTIDE SEQUENCE [LARGE SCALE GENOMIC DNA]</scope>
    <source>
        <strain evidence="6 7">MIZ01</strain>
    </source>
</reference>
<dbReference type="NCBIfam" id="NF006133">
    <property type="entry name" value="PRK08278.1"/>
    <property type="match status" value="1"/>
</dbReference>
<dbReference type="GO" id="GO:0016491">
    <property type="term" value="F:oxidoreductase activity"/>
    <property type="evidence" value="ECO:0007669"/>
    <property type="project" value="UniProtKB-KW"/>
</dbReference>
<dbReference type="InterPro" id="IPR002347">
    <property type="entry name" value="SDR_fam"/>
</dbReference>
<dbReference type="Proteomes" id="UP001320326">
    <property type="component" value="Chromosome"/>
</dbReference>
<keyword evidence="5" id="KW-0576">Peroxisome</keyword>
<sequence length="272" mass="29136">MTGLGGKVIFITGSSRGIGREIALRCARDGAKVVITGKTAEAHPKLPGTIHSVAAEVEAAGGQALAIQLDVRDEQAIQAAVAQAAAHFGGIDVLVNNASAISLTPTLQTPAKRLDLMWDVNMRATFLVSQACIPYLKKAANPHILTLSPPLNLEAKWFAPHVAYSISKYGMSLCALGMAKEFAQDGIAVNCLWPRTTIATAAIEFNFPEAILRASRKPAIVADAAHAILRRDSKTFSGLFFLDEEVLRAEGVKNFDHYAVSPGERPYDDLFL</sequence>
<keyword evidence="4" id="KW-0560">Oxidoreductase</keyword>
<dbReference type="InterPro" id="IPR051935">
    <property type="entry name" value="HSDL2"/>
</dbReference>
<evidence type="ECO:0000313" key="7">
    <source>
        <dbReference type="Proteomes" id="UP001320326"/>
    </source>
</evidence>
<dbReference type="KEGG" id="seme:MIZ01_1631"/>
<evidence type="ECO:0000256" key="2">
    <source>
        <dbReference type="ARBA" id="ARBA00006484"/>
    </source>
</evidence>
<keyword evidence="3" id="KW-0521">NADP</keyword>
<evidence type="ECO:0000256" key="1">
    <source>
        <dbReference type="ARBA" id="ARBA00004275"/>
    </source>
</evidence>
<dbReference type="FunFam" id="3.40.50.720:FF:000301">
    <property type="entry name" value="Hydroxysteroid dehydrogenase like 2"/>
    <property type="match status" value="1"/>
</dbReference>